<sequence length="313" mass="33848">MSNQRTNRRVLRFGIEASYNADTVPDMTAILPTSIDVTPLAGNDIDRSYIRPHYGNAPQAPGEKHVQVQVGVELTTSGEAGTPPPWGALLRTCGWTETIVPADGETTAQVVYAPVSDNEDSGRFYCHVDKNLHEGRGARGTPQFTLNAESIPALQVTLMALIQPVTNVALPEVDLTHWPKALPINTLNTQPLKVFGIASPFQSFSLDMSAQTRQRTVVGANDIAITGRQPSGSLTIDDPGVVAVNYFQRSLNVETGEISLIHGTEPGSIIEIVMPSCSLASPTYADDQGVQMLSMNYRPEPVQGNDEVRIICR</sequence>
<gene>
    <name evidence="1" type="ORF">AAGT95_09435</name>
</gene>
<dbReference type="InterPro" id="IPR044000">
    <property type="entry name" value="Phage_tube_2"/>
</dbReference>
<reference evidence="1 2" key="1">
    <citation type="submission" date="2024-04" db="EMBL/GenBank/DDBJ databases">
        <title>Salinicola lusitanus LLJ914,a marine bacterium isolated from the Okinawa Trough.</title>
        <authorList>
            <person name="Li J."/>
        </authorList>
    </citation>
    <scope>NUCLEOTIDE SEQUENCE [LARGE SCALE GENOMIC DNA]</scope>
    <source>
        <strain evidence="1 2">LLJ914</strain>
    </source>
</reference>
<dbReference type="RefSeq" id="WP_342596313.1">
    <property type="nucleotide sequence ID" value="NZ_CP151919.1"/>
</dbReference>
<keyword evidence="2" id="KW-1185">Reference proteome</keyword>
<accession>A0ABZ3CYN2</accession>
<dbReference type="Pfam" id="PF18906">
    <property type="entry name" value="Phage_tube_2"/>
    <property type="match status" value="1"/>
</dbReference>
<dbReference type="EMBL" id="CP151919">
    <property type="protein sequence ID" value="XAD56195.1"/>
    <property type="molecule type" value="Genomic_DNA"/>
</dbReference>
<dbReference type="Proteomes" id="UP001453229">
    <property type="component" value="Chromosome"/>
</dbReference>
<name>A0ABZ3CYN2_9GAMM</name>
<evidence type="ECO:0000313" key="1">
    <source>
        <dbReference type="EMBL" id="XAD56195.1"/>
    </source>
</evidence>
<organism evidence="1 2">
    <name type="scientific">Salinicola lusitanus</name>
    <dbReference type="NCBI Taxonomy" id="1949085"/>
    <lineage>
        <taxon>Bacteria</taxon>
        <taxon>Pseudomonadati</taxon>
        <taxon>Pseudomonadota</taxon>
        <taxon>Gammaproteobacteria</taxon>
        <taxon>Oceanospirillales</taxon>
        <taxon>Halomonadaceae</taxon>
        <taxon>Salinicola</taxon>
    </lineage>
</organism>
<protein>
    <submittedName>
        <fullName evidence="1">Phage tail tube protein</fullName>
    </submittedName>
</protein>
<evidence type="ECO:0000313" key="2">
    <source>
        <dbReference type="Proteomes" id="UP001453229"/>
    </source>
</evidence>
<proteinExistence type="predicted"/>